<feature type="domain" description="Multi-ubiquitin" evidence="1">
    <location>
        <begin position="175"/>
        <end position="239"/>
    </location>
</feature>
<dbReference type="AlphaFoldDB" id="A0A418WJV0"/>
<dbReference type="EMBL" id="QYUM01000003">
    <property type="protein sequence ID" value="RJF90313.1"/>
    <property type="molecule type" value="Genomic_DNA"/>
</dbReference>
<reference evidence="2 3" key="1">
    <citation type="submission" date="2018-09" db="EMBL/GenBank/DDBJ databases">
        <authorList>
            <person name="Zhu H."/>
        </authorList>
    </citation>
    <scope>NUCLEOTIDE SEQUENCE [LARGE SCALE GENOMIC DNA]</scope>
    <source>
        <strain evidence="2 3">K2R01-6</strain>
    </source>
</reference>
<evidence type="ECO:0000313" key="2">
    <source>
        <dbReference type="EMBL" id="RJF90313.1"/>
    </source>
</evidence>
<dbReference type="RefSeq" id="WP_119761414.1">
    <property type="nucleotide sequence ID" value="NZ_QYUM01000003.1"/>
</dbReference>
<dbReference type="Proteomes" id="UP000286100">
    <property type="component" value="Unassembled WGS sequence"/>
</dbReference>
<sequence length="248" mass="27357">MTPTEILIDVDDVSDAILEGRALRPGRYRVSFAIDGIDFAPTILDDPVPLGRQIQKAGGATPIDNFALFTITSEGDFEDVRPDEEVDLHGRGVHRFIAFSGDPLYRVKLNDSRIVWGMTLIPETVLRSLAGIGEEEAVFLEVRGGTDRLIPPGSDVDLTGEGVERFITAPHKQTYRFFVNGKPYETDKKKLTGAQIKAMVPDWDPTHDLALEGEGDDPDRIIADDETISLDPKHGIRRFSSVPKANFG</sequence>
<dbReference type="Pfam" id="PF14452">
    <property type="entry name" value="Multi_ubiq"/>
    <property type="match status" value="3"/>
</dbReference>
<dbReference type="InterPro" id="IPR027802">
    <property type="entry name" value="Multi-ubiquitin_dom"/>
</dbReference>
<feature type="domain" description="Multi-ubiquitin" evidence="1">
    <location>
        <begin position="37"/>
        <end position="99"/>
    </location>
</feature>
<gene>
    <name evidence="2" type="ORF">D3876_08595</name>
</gene>
<proteinExistence type="predicted"/>
<accession>A0A418WJV0</accession>
<protein>
    <recommendedName>
        <fullName evidence="1">Multi-ubiquitin domain-containing protein</fullName>
    </recommendedName>
</protein>
<evidence type="ECO:0000259" key="1">
    <source>
        <dbReference type="Pfam" id="PF14452"/>
    </source>
</evidence>
<feature type="domain" description="Multi-ubiquitin" evidence="1">
    <location>
        <begin position="105"/>
        <end position="170"/>
    </location>
</feature>
<organism evidence="2 3">
    <name type="scientific">Sphingomonas cavernae</name>
    <dbReference type="NCBI Taxonomy" id="2320861"/>
    <lineage>
        <taxon>Bacteria</taxon>
        <taxon>Pseudomonadati</taxon>
        <taxon>Pseudomonadota</taxon>
        <taxon>Alphaproteobacteria</taxon>
        <taxon>Sphingomonadales</taxon>
        <taxon>Sphingomonadaceae</taxon>
        <taxon>Sphingomonas</taxon>
    </lineage>
</organism>
<comment type="caution">
    <text evidence="2">The sequence shown here is derived from an EMBL/GenBank/DDBJ whole genome shotgun (WGS) entry which is preliminary data.</text>
</comment>
<evidence type="ECO:0000313" key="3">
    <source>
        <dbReference type="Proteomes" id="UP000286100"/>
    </source>
</evidence>
<name>A0A418WJV0_9SPHN</name>
<dbReference type="OrthoDB" id="512401at2"/>
<keyword evidence="3" id="KW-1185">Reference proteome</keyword>